<dbReference type="SMART" id="SM00418">
    <property type="entry name" value="HTH_ARSR"/>
    <property type="match status" value="1"/>
</dbReference>
<dbReference type="Pfam" id="PF01022">
    <property type="entry name" value="HTH_5"/>
    <property type="match status" value="1"/>
</dbReference>
<keyword evidence="3" id="KW-0804">Transcription</keyword>
<dbReference type="Proteomes" id="UP000596074">
    <property type="component" value="Chromosome"/>
</dbReference>
<dbReference type="CDD" id="cd00090">
    <property type="entry name" value="HTH_ARSR"/>
    <property type="match status" value="1"/>
</dbReference>
<reference evidence="4 5" key="1">
    <citation type="submission" date="2019-11" db="EMBL/GenBank/DDBJ databases">
        <title>Venatorbacter sp. nov. a predator of Campylobacter and other Gram-negative bacteria.</title>
        <authorList>
            <person name="Saeedi A."/>
            <person name="Cummings N.J."/>
            <person name="Connerton I.F."/>
            <person name="Connerton P.L."/>
        </authorList>
    </citation>
    <scope>NUCLEOTIDE SEQUENCE [LARGE SCALE GENOMIC DNA]</scope>
    <source>
        <strain evidence="4">XL5</strain>
    </source>
</reference>
<proteinExistence type="predicted"/>
<dbReference type="SUPFAM" id="SSF46785">
    <property type="entry name" value="Winged helix' DNA-binding domain"/>
    <property type="match status" value="1"/>
</dbReference>
<evidence type="ECO:0000256" key="1">
    <source>
        <dbReference type="ARBA" id="ARBA00023015"/>
    </source>
</evidence>
<accession>A0A9E8FKJ2</accession>
<dbReference type="PRINTS" id="PR00778">
    <property type="entry name" value="HTHARSR"/>
</dbReference>
<keyword evidence="2" id="KW-0238">DNA-binding</keyword>
<dbReference type="InterPro" id="IPR001845">
    <property type="entry name" value="HTH_ArsR_DNA-bd_dom"/>
</dbReference>
<gene>
    <name evidence="4" type="ORF">GJQ55_06270</name>
</gene>
<dbReference type="InterPro" id="IPR051011">
    <property type="entry name" value="Metal_resp_trans_reg"/>
</dbReference>
<dbReference type="PANTHER" id="PTHR43132">
    <property type="entry name" value="ARSENICAL RESISTANCE OPERON REPRESSOR ARSR-RELATED"/>
    <property type="match status" value="1"/>
</dbReference>
<protein>
    <submittedName>
        <fullName evidence="4">Metalloregulator ArsR/SmtB family transcription factor</fullName>
    </submittedName>
</protein>
<organism evidence="4 5">
    <name type="scientific">Venatoribacter cucullus</name>
    <dbReference type="NCBI Taxonomy" id="2661630"/>
    <lineage>
        <taxon>Bacteria</taxon>
        <taxon>Pseudomonadati</taxon>
        <taxon>Pseudomonadota</taxon>
        <taxon>Gammaproteobacteria</taxon>
        <taxon>Oceanospirillales</taxon>
        <taxon>Oceanospirillaceae</taxon>
        <taxon>Venatoribacter</taxon>
    </lineage>
</organism>
<dbReference type="GO" id="GO:0003677">
    <property type="term" value="F:DNA binding"/>
    <property type="evidence" value="ECO:0007669"/>
    <property type="project" value="UniProtKB-KW"/>
</dbReference>
<dbReference type="InterPro" id="IPR036390">
    <property type="entry name" value="WH_DNA-bd_sf"/>
</dbReference>
<dbReference type="InterPro" id="IPR011991">
    <property type="entry name" value="ArsR-like_HTH"/>
</dbReference>
<dbReference type="PROSITE" id="PS50987">
    <property type="entry name" value="HTH_ARSR_2"/>
    <property type="match status" value="1"/>
</dbReference>
<dbReference type="KEGG" id="vcw:GJQ55_06270"/>
<dbReference type="EMBL" id="CP046056">
    <property type="protein sequence ID" value="QQD24104.1"/>
    <property type="molecule type" value="Genomic_DNA"/>
</dbReference>
<name>A0A9E8FKJ2_9GAMM</name>
<keyword evidence="1" id="KW-0805">Transcription regulation</keyword>
<keyword evidence="5" id="KW-1185">Reference proteome</keyword>
<dbReference type="NCBIfam" id="NF033788">
    <property type="entry name" value="HTH_metalloreg"/>
    <property type="match status" value="1"/>
</dbReference>
<evidence type="ECO:0000256" key="2">
    <source>
        <dbReference type="ARBA" id="ARBA00023125"/>
    </source>
</evidence>
<dbReference type="PANTHER" id="PTHR43132:SF9">
    <property type="entry name" value="ARSR FAMILY TRANSCRIPTIONAL REGULATORY PROTEIN"/>
    <property type="match status" value="1"/>
</dbReference>
<dbReference type="AlphaFoldDB" id="A0A9E8FKJ2"/>
<dbReference type="InterPro" id="IPR036388">
    <property type="entry name" value="WH-like_DNA-bd_sf"/>
</dbReference>
<dbReference type="GO" id="GO:0003700">
    <property type="term" value="F:DNA-binding transcription factor activity"/>
    <property type="evidence" value="ECO:0007669"/>
    <property type="project" value="InterPro"/>
</dbReference>
<evidence type="ECO:0000256" key="3">
    <source>
        <dbReference type="ARBA" id="ARBA00023163"/>
    </source>
</evidence>
<sequence length="113" mass="13004">MRENMSEEMLELIAQRFRLLSDPMRLKILHQLQDGEKSVTELVTATGASQPNVSKHLSTLRSHGLVKRRQDGNMAYFSIGATFIFDVCNTVCDSMKDEWQQRHHLLERFGTPV</sequence>
<evidence type="ECO:0000313" key="4">
    <source>
        <dbReference type="EMBL" id="QQD24104.1"/>
    </source>
</evidence>
<evidence type="ECO:0000313" key="5">
    <source>
        <dbReference type="Proteomes" id="UP000596074"/>
    </source>
</evidence>
<dbReference type="Gene3D" id="1.10.10.10">
    <property type="entry name" value="Winged helix-like DNA-binding domain superfamily/Winged helix DNA-binding domain"/>
    <property type="match status" value="1"/>
</dbReference>